<dbReference type="GO" id="GO:0003735">
    <property type="term" value="F:structural constituent of ribosome"/>
    <property type="evidence" value="ECO:0007669"/>
    <property type="project" value="UniProtKB-UniRule"/>
</dbReference>
<dbReference type="NCBIfam" id="NF004123">
    <property type="entry name" value="PRK05610.1"/>
    <property type="match status" value="1"/>
</dbReference>
<reference evidence="7 8" key="1">
    <citation type="journal article" date="2016" name="Nat. Commun.">
        <title>Thousands of microbial genomes shed light on interconnected biogeochemical processes in an aquifer system.</title>
        <authorList>
            <person name="Anantharaman K."/>
            <person name="Brown C.T."/>
            <person name="Hug L.A."/>
            <person name="Sharon I."/>
            <person name="Castelle C.J."/>
            <person name="Probst A.J."/>
            <person name="Thomas B.C."/>
            <person name="Singh A."/>
            <person name="Wilkins M.J."/>
            <person name="Karaoz U."/>
            <person name="Brodie E.L."/>
            <person name="Williams K.H."/>
            <person name="Hubbard S.S."/>
            <person name="Banfield J.F."/>
        </authorList>
    </citation>
    <scope>NUCLEOTIDE SEQUENCE [LARGE SCALE GENOMIC DNA]</scope>
</reference>
<evidence type="ECO:0000256" key="2">
    <source>
        <dbReference type="ARBA" id="ARBA00022730"/>
    </source>
</evidence>
<dbReference type="Proteomes" id="UP000176863">
    <property type="component" value="Unassembled WGS sequence"/>
</dbReference>
<dbReference type="GO" id="GO:0019843">
    <property type="term" value="F:rRNA binding"/>
    <property type="evidence" value="ECO:0007669"/>
    <property type="project" value="UniProtKB-UniRule"/>
</dbReference>
<dbReference type="HAMAP" id="MF_01345_B">
    <property type="entry name" value="Ribosomal_uS17_B"/>
    <property type="match status" value="1"/>
</dbReference>
<keyword evidence="5 6" id="KW-0687">Ribonucleoprotein</keyword>
<dbReference type="STRING" id="1798480.A2851_00900"/>
<evidence type="ECO:0000256" key="6">
    <source>
        <dbReference type="HAMAP-Rule" id="MF_01345"/>
    </source>
</evidence>
<evidence type="ECO:0000256" key="1">
    <source>
        <dbReference type="ARBA" id="ARBA00010254"/>
    </source>
</evidence>
<proteinExistence type="inferred from homology"/>
<dbReference type="GO" id="GO:0006412">
    <property type="term" value="P:translation"/>
    <property type="evidence" value="ECO:0007669"/>
    <property type="project" value="UniProtKB-UniRule"/>
</dbReference>
<comment type="caution">
    <text evidence="7">The sequence shown here is derived from an EMBL/GenBank/DDBJ whole genome shotgun (WGS) entry which is preliminary data.</text>
</comment>
<keyword evidence="2 6" id="KW-0699">rRNA-binding</keyword>
<keyword evidence="4 6" id="KW-0689">Ribosomal protein</keyword>
<evidence type="ECO:0000256" key="4">
    <source>
        <dbReference type="ARBA" id="ARBA00022980"/>
    </source>
</evidence>
<dbReference type="NCBIfam" id="TIGR03635">
    <property type="entry name" value="uS17_bact"/>
    <property type="match status" value="1"/>
</dbReference>
<dbReference type="PRINTS" id="PR00973">
    <property type="entry name" value="RIBOSOMALS17"/>
</dbReference>
<dbReference type="CDD" id="cd00364">
    <property type="entry name" value="Ribosomal_uS17"/>
    <property type="match status" value="1"/>
</dbReference>
<dbReference type="EMBL" id="MFKT01000001">
    <property type="protein sequence ID" value="OGG54208.1"/>
    <property type="molecule type" value="Genomic_DNA"/>
</dbReference>
<evidence type="ECO:0000256" key="3">
    <source>
        <dbReference type="ARBA" id="ARBA00022884"/>
    </source>
</evidence>
<organism evidence="7 8">
    <name type="scientific">Candidatus Kaiserbacteria bacterium RIFCSPHIGHO2_01_FULL_53_29</name>
    <dbReference type="NCBI Taxonomy" id="1798480"/>
    <lineage>
        <taxon>Bacteria</taxon>
        <taxon>Candidatus Kaiseribacteriota</taxon>
    </lineage>
</organism>
<gene>
    <name evidence="6" type="primary">rpsQ</name>
    <name evidence="7" type="ORF">A2851_00900</name>
</gene>
<dbReference type="PANTHER" id="PTHR10744:SF1">
    <property type="entry name" value="SMALL RIBOSOMAL SUBUNIT PROTEIN US17M"/>
    <property type="match status" value="1"/>
</dbReference>
<dbReference type="InterPro" id="IPR012340">
    <property type="entry name" value="NA-bd_OB-fold"/>
</dbReference>
<sequence>MDETEQNVGKTFDGVVVKTAMKDTASVLVERYVKHPKYKKYMRKSQKFLVHDPGNTAQVGEEVVIRETRPISKRKRFILVSRISPSLQATS</sequence>
<evidence type="ECO:0000313" key="7">
    <source>
        <dbReference type="EMBL" id="OGG54208.1"/>
    </source>
</evidence>
<protein>
    <recommendedName>
        <fullName evidence="6">Small ribosomal subunit protein uS17</fullName>
    </recommendedName>
</protein>
<dbReference type="PANTHER" id="PTHR10744">
    <property type="entry name" value="40S RIBOSOMAL PROTEIN S11 FAMILY MEMBER"/>
    <property type="match status" value="1"/>
</dbReference>
<comment type="similarity">
    <text evidence="1 6">Belongs to the universal ribosomal protein uS17 family.</text>
</comment>
<comment type="function">
    <text evidence="6">One of the primary rRNA binding proteins, it binds specifically to the 5'-end of 16S ribosomal RNA.</text>
</comment>
<dbReference type="SUPFAM" id="SSF50249">
    <property type="entry name" value="Nucleic acid-binding proteins"/>
    <property type="match status" value="1"/>
</dbReference>
<dbReference type="AlphaFoldDB" id="A0A1F6CYG4"/>
<comment type="subunit">
    <text evidence="6">Part of the 30S ribosomal subunit.</text>
</comment>
<dbReference type="GO" id="GO:0022627">
    <property type="term" value="C:cytosolic small ribosomal subunit"/>
    <property type="evidence" value="ECO:0007669"/>
    <property type="project" value="UniProtKB-UniRule"/>
</dbReference>
<keyword evidence="3 6" id="KW-0694">RNA-binding</keyword>
<dbReference type="Pfam" id="PF00366">
    <property type="entry name" value="Ribosomal_S17"/>
    <property type="match status" value="1"/>
</dbReference>
<dbReference type="InterPro" id="IPR000266">
    <property type="entry name" value="Ribosomal_uS17"/>
</dbReference>
<evidence type="ECO:0000313" key="8">
    <source>
        <dbReference type="Proteomes" id="UP000176863"/>
    </source>
</evidence>
<evidence type="ECO:0000256" key="5">
    <source>
        <dbReference type="ARBA" id="ARBA00023274"/>
    </source>
</evidence>
<dbReference type="InterPro" id="IPR019984">
    <property type="entry name" value="Ribosomal_uS17_bact/chlr"/>
</dbReference>
<dbReference type="Gene3D" id="2.40.50.140">
    <property type="entry name" value="Nucleic acid-binding proteins"/>
    <property type="match status" value="1"/>
</dbReference>
<accession>A0A1F6CYG4</accession>
<name>A0A1F6CYG4_9BACT</name>